<evidence type="ECO:0000256" key="1">
    <source>
        <dbReference type="SAM" id="MobiDB-lite"/>
    </source>
</evidence>
<evidence type="ECO:0000313" key="2">
    <source>
        <dbReference type="EMBL" id="EFO26797.1"/>
    </source>
</evidence>
<reference evidence="2" key="1">
    <citation type="submission" date="2012-04" db="EMBL/GenBank/DDBJ databases">
        <title>The Genome Sequence of Loa loa.</title>
        <authorList>
            <consortium name="The Broad Institute Genome Sequencing Platform"/>
            <consortium name="Broad Institute Genome Sequencing Center for Infectious Disease"/>
            <person name="Nutman T.B."/>
            <person name="Fink D.L."/>
            <person name="Russ C."/>
            <person name="Young S."/>
            <person name="Zeng Q."/>
            <person name="Gargeya S."/>
            <person name="Alvarado L."/>
            <person name="Berlin A."/>
            <person name="Chapman S.B."/>
            <person name="Chen Z."/>
            <person name="Freedman E."/>
            <person name="Gellesch M."/>
            <person name="Goldberg J."/>
            <person name="Griggs A."/>
            <person name="Gujja S."/>
            <person name="Heilman E.R."/>
            <person name="Heiman D."/>
            <person name="Howarth C."/>
            <person name="Mehta T."/>
            <person name="Neiman D."/>
            <person name="Pearson M."/>
            <person name="Roberts A."/>
            <person name="Saif S."/>
            <person name="Shea T."/>
            <person name="Shenoy N."/>
            <person name="Sisk P."/>
            <person name="Stolte C."/>
            <person name="Sykes S."/>
            <person name="White J."/>
            <person name="Yandava C."/>
            <person name="Haas B."/>
            <person name="Henn M.R."/>
            <person name="Nusbaum C."/>
            <person name="Birren B."/>
        </authorList>
    </citation>
    <scope>NUCLEOTIDE SEQUENCE [LARGE SCALE GENOMIC DNA]</scope>
</reference>
<gene>
    <name evidence="2" type="ORF">LOAG_01683</name>
</gene>
<name>A0A1S0U8R8_LOALO</name>
<feature type="region of interest" description="Disordered" evidence="1">
    <location>
        <begin position="1"/>
        <end position="36"/>
    </location>
</feature>
<sequence>MMSLEEEGGRGEGGRGGGRRKRRKEKEKEGEGGGVGGRLIWKNDAYFSLGNLGLEMHGISAIFLTTGAKGHAFERQDTEAMSITSLRWVSDTATALHPPPMWQKNGSLKFKVQVRKANFPIT</sequence>
<proteinExistence type="predicted"/>
<dbReference type="AlphaFoldDB" id="A0A1S0U8R8"/>
<accession>A0A1S0U8R8</accession>
<dbReference type="KEGG" id="loa:LOAG_01683"/>
<dbReference type="EMBL" id="JH712205">
    <property type="protein sequence ID" value="EFO26797.1"/>
    <property type="molecule type" value="Genomic_DNA"/>
</dbReference>
<dbReference type="GeneID" id="9939065"/>
<dbReference type="RefSeq" id="XP_003137269.1">
    <property type="nucleotide sequence ID" value="XM_003137221.1"/>
</dbReference>
<protein>
    <submittedName>
        <fullName evidence="2">Uncharacterized protein</fullName>
    </submittedName>
</protein>
<dbReference type="CTD" id="9939065"/>
<organism evidence="2">
    <name type="scientific">Loa loa</name>
    <name type="common">Eye worm</name>
    <name type="synonym">Filaria loa</name>
    <dbReference type="NCBI Taxonomy" id="7209"/>
    <lineage>
        <taxon>Eukaryota</taxon>
        <taxon>Metazoa</taxon>
        <taxon>Ecdysozoa</taxon>
        <taxon>Nematoda</taxon>
        <taxon>Chromadorea</taxon>
        <taxon>Rhabditida</taxon>
        <taxon>Spirurina</taxon>
        <taxon>Spiruromorpha</taxon>
        <taxon>Filarioidea</taxon>
        <taxon>Onchocercidae</taxon>
        <taxon>Loa</taxon>
    </lineage>
</organism>
<dbReference type="InParanoid" id="A0A1S0U8R8"/>